<protein>
    <submittedName>
        <fullName evidence="1">Uncharacterized protein</fullName>
    </submittedName>
</protein>
<reference evidence="1" key="1">
    <citation type="submission" date="2023-07" db="EMBL/GenBank/DDBJ databases">
        <title>draft genome sequence of fig (Ficus carica).</title>
        <authorList>
            <person name="Takahashi T."/>
            <person name="Nishimura K."/>
        </authorList>
    </citation>
    <scope>NUCLEOTIDE SEQUENCE</scope>
</reference>
<evidence type="ECO:0000313" key="2">
    <source>
        <dbReference type="Proteomes" id="UP001187192"/>
    </source>
</evidence>
<comment type="caution">
    <text evidence="1">The sequence shown here is derived from an EMBL/GenBank/DDBJ whole genome shotgun (WGS) entry which is preliminary data.</text>
</comment>
<dbReference type="EMBL" id="BTGU01000013">
    <property type="protein sequence ID" value="GMN41497.1"/>
    <property type="molecule type" value="Genomic_DNA"/>
</dbReference>
<sequence>MLLSLLISGSKSRIPQAPSKALLTWSDARAKRSDSVLCGKKGLSEIKHDIIETEANVALLAFLCVSIKQFTLPKMDQVQYCCGGDLNCKWRMKKARPSRTADDQLVMPSLKHAAAGQRACADPPNEAAANSDVCWGSSSSAGTGWVDLMKTSGCLVGGGPVSLWNVNRSFCSGRIPWPSTGEC</sequence>
<organism evidence="1 2">
    <name type="scientific">Ficus carica</name>
    <name type="common">Common fig</name>
    <dbReference type="NCBI Taxonomy" id="3494"/>
    <lineage>
        <taxon>Eukaryota</taxon>
        <taxon>Viridiplantae</taxon>
        <taxon>Streptophyta</taxon>
        <taxon>Embryophyta</taxon>
        <taxon>Tracheophyta</taxon>
        <taxon>Spermatophyta</taxon>
        <taxon>Magnoliopsida</taxon>
        <taxon>eudicotyledons</taxon>
        <taxon>Gunneridae</taxon>
        <taxon>Pentapetalae</taxon>
        <taxon>rosids</taxon>
        <taxon>fabids</taxon>
        <taxon>Rosales</taxon>
        <taxon>Moraceae</taxon>
        <taxon>Ficeae</taxon>
        <taxon>Ficus</taxon>
    </lineage>
</organism>
<accession>A0AA87ZY68</accession>
<name>A0AA87ZY68_FICCA</name>
<gene>
    <name evidence="1" type="ORF">TIFTF001_010721</name>
</gene>
<dbReference type="AlphaFoldDB" id="A0AA87ZY68"/>
<keyword evidence="2" id="KW-1185">Reference proteome</keyword>
<proteinExistence type="predicted"/>
<evidence type="ECO:0000313" key="1">
    <source>
        <dbReference type="EMBL" id="GMN41497.1"/>
    </source>
</evidence>
<dbReference type="Proteomes" id="UP001187192">
    <property type="component" value="Unassembled WGS sequence"/>
</dbReference>